<evidence type="ECO:0000256" key="7">
    <source>
        <dbReference type="ARBA" id="ARBA00032485"/>
    </source>
</evidence>
<evidence type="ECO:0000259" key="9">
    <source>
        <dbReference type="Pfam" id="PF00107"/>
    </source>
</evidence>
<dbReference type="InterPro" id="IPR045306">
    <property type="entry name" value="SDH-like"/>
</dbReference>
<feature type="domain" description="Alcohol dehydrogenase-like C-terminal" evidence="9">
    <location>
        <begin position="222"/>
        <end position="331"/>
    </location>
</feature>
<evidence type="ECO:0000256" key="8">
    <source>
        <dbReference type="RuleBase" id="RU361277"/>
    </source>
</evidence>
<dbReference type="GO" id="GO:0008270">
    <property type="term" value="F:zinc ion binding"/>
    <property type="evidence" value="ECO:0007669"/>
    <property type="project" value="InterPro"/>
</dbReference>
<dbReference type="GO" id="GO:0006062">
    <property type="term" value="P:sorbitol catabolic process"/>
    <property type="evidence" value="ECO:0007669"/>
    <property type="project" value="TreeGrafter"/>
</dbReference>
<evidence type="ECO:0000256" key="3">
    <source>
        <dbReference type="ARBA" id="ARBA00022723"/>
    </source>
</evidence>
<dbReference type="InterPro" id="IPR036291">
    <property type="entry name" value="NAD(P)-bd_dom_sf"/>
</dbReference>
<dbReference type="InterPro" id="IPR002328">
    <property type="entry name" value="ADH_Zn_CS"/>
</dbReference>
<dbReference type="InterPro" id="IPR011032">
    <property type="entry name" value="GroES-like_sf"/>
</dbReference>
<dbReference type="PANTHER" id="PTHR43161:SF9">
    <property type="entry name" value="SORBITOL DEHYDROGENASE"/>
    <property type="match status" value="1"/>
</dbReference>
<evidence type="ECO:0000256" key="2">
    <source>
        <dbReference type="ARBA" id="ARBA00008072"/>
    </source>
</evidence>
<dbReference type="SUPFAM" id="SSF51735">
    <property type="entry name" value="NAD(P)-binding Rossmann-fold domains"/>
    <property type="match status" value="1"/>
</dbReference>
<dbReference type="InterPro" id="IPR013149">
    <property type="entry name" value="ADH-like_C"/>
</dbReference>
<sequence>MHAQEGSSYMDITVFTISYIFFFFSAEVLLQMDCVGICGSDIHYLVHGKIGKFIVNQPMIMGHESSGVVAKLGKTVTNLKVGDRVAIEPGIPCRVCNFCKEGRYNLCADIFFCSTPPDHGNLSRYYVHAADFCHKLPDNVSMEEGALLEPLSVGVHACRRAGVSLGTTVLITGAGPIGLVSLITAKAMGASTILITGILSSPLARLDMKLYRAEEREMMMGDIVQHRLDIAKKLGADIILKVDASDDENEQVKKVHGLIGQAPDISIDCSGFQSSMRLAIKSTKSGGVIVIVGMGSAEVNIPLTEALVREIDIRGCFRYCNDYPIALAMIASGKVNVKELITHNFKIEETLEAFEVARSGKGNPIKVMIHCRK</sequence>
<reference evidence="11" key="1">
    <citation type="submission" date="2020-11" db="EMBL/GenBank/DDBJ databases">
        <authorList>
            <person name="Tran Van P."/>
        </authorList>
    </citation>
    <scope>NUCLEOTIDE SEQUENCE</scope>
</reference>
<dbReference type="EMBL" id="OD564282">
    <property type="protein sequence ID" value="CAD7437553.1"/>
    <property type="molecule type" value="Genomic_DNA"/>
</dbReference>
<dbReference type="CDD" id="cd05285">
    <property type="entry name" value="sorbitol_DH"/>
    <property type="match status" value="1"/>
</dbReference>
<dbReference type="PROSITE" id="PS00059">
    <property type="entry name" value="ADH_ZINC"/>
    <property type="match status" value="1"/>
</dbReference>
<evidence type="ECO:0000256" key="4">
    <source>
        <dbReference type="ARBA" id="ARBA00022833"/>
    </source>
</evidence>
<evidence type="ECO:0000259" key="10">
    <source>
        <dbReference type="Pfam" id="PF08240"/>
    </source>
</evidence>
<dbReference type="Pfam" id="PF00107">
    <property type="entry name" value="ADH_zinc_N"/>
    <property type="match status" value="1"/>
</dbReference>
<evidence type="ECO:0000256" key="6">
    <source>
        <dbReference type="ARBA" id="ARBA00026132"/>
    </source>
</evidence>
<keyword evidence="5" id="KW-0560">Oxidoreductase</keyword>
<gene>
    <name evidence="11" type="ORF">TBIB3V08_LOCUS162</name>
</gene>
<dbReference type="Gene3D" id="3.90.180.10">
    <property type="entry name" value="Medium-chain alcohol dehydrogenases, catalytic domain"/>
    <property type="match status" value="1"/>
</dbReference>
<organism evidence="11">
    <name type="scientific">Timema bartmani</name>
    <dbReference type="NCBI Taxonomy" id="61472"/>
    <lineage>
        <taxon>Eukaryota</taxon>
        <taxon>Metazoa</taxon>
        <taxon>Ecdysozoa</taxon>
        <taxon>Arthropoda</taxon>
        <taxon>Hexapoda</taxon>
        <taxon>Insecta</taxon>
        <taxon>Pterygota</taxon>
        <taxon>Neoptera</taxon>
        <taxon>Polyneoptera</taxon>
        <taxon>Phasmatodea</taxon>
        <taxon>Timematodea</taxon>
        <taxon>Timematoidea</taxon>
        <taxon>Timematidae</taxon>
        <taxon>Timema</taxon>
    </lineage>
</organism>
<evidence type="ECO:0000313" key="11">
    <source>
        <dbReference type="EMBL" id="CAD7437553.1"/>
    </source>
</evidence>
<dbReference type="InterPro" id="IPR013154">
    <property type="entry name" value="ADH-like_N"/>
</dbReference>
<feature type="domain" description="Alcohol dehydrogenase-like N-terminal" evidence="10">
    <location>
        <begin position="27"/>
        <end position="138"/>
    </location>
</feature>
<dbReference type="AlphaFoldDB" id="A0A7R9HV95"/>
<keyword evidence="3 8" id="KW-0479">Metal-binding</keyword>
<evidence type="ECO:0000256" key="5">
    <source>
        <dbReference type="ARBA" id="ARBA00023002"/>
    </source>
</evidence>
<comment type="similarity">
    <text evidence="2 8">Belongs to the zinc-containing alcohol dehydrogenase family.</text>
</comment>
<accession>A0A7R9HV95</accession>
<dbReference type="Pfam" id="PF08240">
    <property type="entry name" value="ADH_N"/>
    <property type="match status" value="1"/>
</dbReference>
<dbReference type="PANTHER" id="PTHR43161">
    <property type="entry name" value="SORBITOL DEHYDROGENASE"/>
    <property type="match status" value="1"/>
</dbReference>
<name>A0A7R9HV95_9NEOP</name>
<evidence type="ECO:0000256" key="1">
    <source>
        <dbReference type="ARBA" id="ARBA00001947"/>
    </source>
</evidence>
<dbReference type="GO" id="GO:0003939">
    <property type="term" value="F:L-iditol 2-dehydrogenase (NAD+) activity"/>
    <property type="evidence" value="ECO:0007669"/>
    <property type="project" value="TreeGrafter"/>
</dbReference>
<protein>
    <recommendedName>
        <fullName evidence="6">Sorbitol dehydrogenase</fullName>
    </recommendedName>
    <alternativeName>
        <fullName evidence="7">Polyol dehydrogenase</fullName>
    </alternativeName>
</protein>
<dbReference type="Gene3D" id="3.40.50.720">
    <property type="entry name" value="NAD(P)-binding Rossmann-like Domain"/>
    <property type="match status" value="1"/>
</dbReference>
<keyword evidence="4 8" id="KW-0862">Zinc</keyword>
<dbReference type="SUPFAM" id="SSF50129">
    <property type="entry name" value="GroES-like"/>
    <property type="match status" value="1"/>
</dbReference>
<comment type="cofactor">
    <cofactor evidence="1 8">
        <name>Zn(2+)</name>
        <dbReference type="ChEBI" id="CHEBI:29105"/>
    </cofactor>
</comment>
<proteinExistence type="inferred from homology"/>